<evidence type="ECO:0000313" key="11">
    <source>
        <dbReference type="EMBL" id="ESU23600.1"/>
    </source>
</evidence>
<evidence type="ECO:0000256" key="2">
    <source>
        <dbReference type="ARBA" id="ARBA00009045"/>
    </source>
</evidence>
<accession>A0ABN0QE87</accession>
<dbReference type="Pfam" id="PF01694">
    <property type="entry name" value="Rhomboid"/>
    <property type="match status" value="1"/>
</dbReference>
<feature type="domain" description="Peptidase S54 rhomboid" evidence="10">
    <location>
        <begin position="68"/>
        <end position="198"/>
    </location>
</feature>
<dbReference type="EMBL" id="AVFO01000042">
    <property type="protein sequence ID" value="ESU23600.1"/>
    <property type="molecule type" value="Genomic_DNA"/>
</dbReference>
<evidence type="ECO:0000256" key="4">
    <source>
        <dbReference type="ARBA" id="ARBA00022692"/>
    </source>
</evidence>
<evidence type="ECO:0000256" key="7">
    <source>
        <dbReference type="ARBA" id="ARBA00023136"/>
    </source>
</evidence>
<comment type="similarity">
    <text evidence="2">Belongs to the peptidase S54 family.</text>
</comment>
<protein>
    <recommendedName>
        <fullName evidence="10">Peptidase S54 rhomboid domain-containing protein</fullName>
    </recommendedName>
</protein>
<feature type="transmembrane region" description="Helical" evidence="9">
    <location>
        <begin position="128"/>
        <end position="146"/>
    </location>
</feature>
<dbReference type="PANTHER" id="PTHR43066:SF1">
    <property type="entry name" value="RHOMBOID PROTEIN 2"/>
    <property type="match status" value="1"/>
</dbReference>
<organism evidence="11 12">
    <name type="scientific">Flavobacterium saliperosum S13</name>
    <dbReference type="NCBI Taxonomy" id="1341155"/>
    <lineage>
        <taxon>Bacteria</taxon>
        <taxon>Pseudomonadati</taxon>
        <taxon>Bacteroidota</taxon>
        <taxon>Flavobacteriia</taxon>
        <taxon>Flavobacteriales</taxon>
        <taxon>Flavobacteriaceae</taxon>
        <taxon>Flavobacterium</taxon>
    </lineage>
</organism>
<evidence type="ECO:0000256" key="8">
    <source>
        <dbReference type="SAM" id="MobiDB-lite"/>
    </source>
</evidence>
<dbReference type="Gene3D" id="1.20.1540.10">
    <property type="entry name" value="Rhomboid-like"/>
    <property type="match status" value="1"/>
</dbReference>
<keyword evidence="5" id="KW-0378">Hydrolase</keyword>
<evidence type="ECO:0000256" key="3">
    <source>
        <dbReference type="ARBA" id="ARBA00022670"/>
    </source>
</evidence>
<sequence>MLLDLFLIAFRQNQLMKETDFKFSTSVIAWPLLFLLTIWVVFWFEVRFKMSLYDFGIYPRTFSGMKGIVFSPFLHGNLQHLYNNSIPIFLLIMALRYFYREQSLQVLVLGILISGFGTWLIGRESMHIGASGLIYVLVSFMFFKGIQTGYYRLVALSLTIVVLYGGMVWYLFPSAEENISWEGHLAGFITGFLLSYFVKTQDYQKPIRYEWEQPDFDPSQDPFMKHFDDDGNFVPTPKPEPIEEQYSYFISNLPVVYSIKETKEEKGNPSSPDGAGSLPPLGGN</sequence>
<feature type="transmembrane region" description="Helical" evidence="9">
    <location>
        <begin position="178"/>
        <end position="198"/>
    </location>
</feature>
<evidence type="ECO:0000256" key="5">
    <source>
        <dbReference type="ARBA" id="ARBA00022801"/>
    </source>
</evidence>
<keyword evidence="4 9" id="KW-0812">Transmembrane</keyword>
<feature type="transmembrane region" description="Helical" evidence="9">
    <location>
        <begin position="106"/>
        <end position="122"/>
    </location>
</feature>
<feature type="transmembrane region" description="Helical" evidence="9">
    <location>
        <begin position="21"/>
        <end position="44"/>
    </location>
</feature>
<keyword evidence="12" id="KW-1185">Reference proteome</keyword>
<dbReference type="InterPro" id="IPR035952">
    <property type="entry name" value="Rhomboid-like_sf"/>
</dbReference>
<gene>
    <name evidence="11" type="ORF">FSS13T_23290</name>
</gene>
<evidence type="ECO:0000259" key="10">
    <source>
        <dbReference type="Pfam" id="PF01694"/>
    </source>
</evidence>
<name>A0ABN0QE87_9FLAO</name>
<dbReference type="SUPFAM" id="SSF144091">
    <property type="entry name" value="Rhomboid-like"/>
    <property type="match status" value="1"/>
</dbReference>
<evidence type="ECO:0000313" key="12">
    <source>
        <dbReference type="Proteomes" id="UP000018234"/>
    </source>
</evidence>
<evidence type="ECO:0000256" key="1">
    <source>
        <dbReference type="ARBA" id="ARBA00004141"/>
    </source>
</evidence>
<keyword evidence="7 9" id="KW-0472">Membrane</keyword>
<dbReference type="PANTHER" id="PTHR43066">
    <property type="entry name" value="RHOMBOID-RELATED PROTEIN"/>
    <property type="match status" value="1"/>
</dbReference>
<feature type="region of interest" description="Disordered" evidence="8">
    <location>
        <begin position="261"/>
        <end position="284"/>
    </location>
</feature>
<dbReference type="Proteomes" id="UP000018234">
    <property type="component" value="Unassembled WGS sequence"/>
</dbReference>
<feature type="transmembrane region" description="Helical" evidence="9">
    <location>
        <begin position="81"/>
        <end position="99"/>
    </location>
</feature>
<comment type="subcellular location">
    <subcellularLocation>
        <location evidence="1">Membrane</location>
        <topology evidence="1">Multi-pass membrane protein</topology>
    </subcellularLocation>
</comment>
<keyword evidence="3" id="KW-0645">Protease</keyword>
<comment type="caution">
    <text evidence="11">The sequence shown here is derived from an EMBL/GenBank/DDBJ whole genome shotgun (WGS) entry which is preliminary data.</text>
</comment>
<dbReference type="InterPro" id="IPR022764">
    <property type="entry name" value="Peptidase_S54_rhomboid_dom"/>
</dbReference>
<evidence type="ECO:0000256" key="6">
    <source>
        <dbReference type="ARBA" id="ARBA00022989"/>
    </source>
</evidence>
<evidence type="ECO:0000256" key="9">
    <source>
        <dbReference type="SAM" id="Phobius"/>
    </source>
</evidence>
<feature type="transmembrane region" description="Helical" evidence="9">
    <location>
        <begin position="153"/>
        <end position="172"/>
    </location>
</feature>
<keyword evidence="6 9" id="KW-1133">Transmembrane helix</keyword>
<proteinExistence type="inferred from homology"/>
<reference evidence="11 12" key="1">
    <citation type="submission" date="2013-08" db="EMBL/GenBank/DDBJ databases">
        <title>Flavobacterium saliperosum type strain genome sequencing.</title>
        <authorList>
            <person name="Lee K."/>
            <person name="Yi H."/>
            <person name="Park S."/>
            <person name="Chun J."/>
        </authorList>
    </citation>
    <scope>NUCLEOTIDE SEQUENCE [LARGE SCALE GENOMIC DNA]</scope>
    <source>
        <strain evidence="11 12">S13</strain>
    </source>
</reference>